<evidence type="ECO:0000313" key="2">
    <source>
        <dbReference type="EMBL" id="KAK7416851.1"/>
    </source>
</evidence>
<dbReference type="EMBL" id="JAZAVJ010000063">
    <property type="protein sequence ID" value="KAK7416851.1"/>
    <property type="molecule type" value="Genomic_DNA"/>
</dbReference>
<name>A0ABR1H8F3_9HYPO</name>
<evidence type="ECO:0000313" key="3">
    <source>
        <dbReference type="Proteomes" id="UP001498476"/>
    </source>
</evidence>
<dbReference type="Gene3D" id="3.40.710.10">
    <property type="entry name" value="DD-peptidase/beta-lactamase superfamily"/>
    <property type="match status" value="1"/>
</dbReference>
<accession>A0ABR1H8F3</accession>
<dbReference type="InterPro" id="IPR001466">
    <property type="entry name" value="Beta-lactam-related"/>
</dbReference>
<dbReference type="InterPro" id="IPR050789">
    <property type="entry name" value="Diverse_Enzym_Activities"/>
</dbReference>
<dbReference type="Proteomes" id="UP001498476">
    <property type="component" value="Unassembled WGS sequence"/>
</dbReference>
<proteinExistence type="predicted"/>
<dbReference type="PANTHER" id="PTHR43283">
    <property type="entry name" value="BETA-LACTAMASE-RELATED"/>
    <property type="match status" value="1"/>
</dbReference>
<dbReference type="Pfam" id="PF00144">
    <property type="entry name" value="Beta-lactamase"/>
    <property type="match status" value="1"/>
</dbReference>
<evidence type="ECO:0000259" key="1">
    <source>
        <dbReference type="Pfam" id="PF00144"/>
    </source>
</evidence>
<dbReference type="InterPro" id="IPR012338">
    <property type="entry name" value="Beta-lactam/transpept-like"/>
</dbReference>
<gene>
    <name evidence="2" type="ORF">QQX98_004909</name>
</gene>
<protein>
    <recommendedName>
        <fullName evidence="1">Beta-lactamase-related domain-containing protein</fullName>
    </recommendedName>
</protein>
<dbReference type="SUPFAM" id="SSF56601">
    <property type="entry name" value="beta-lactamase/transpeptidase-like"/>
    <property type="match status" value="1"/>
</dbReference>
<dbReference type="PANTHER" id="PTHR43283:SF18">
    <property type="match status" value="1"/>
</dbReference>
<reference evidence="2 3" key="1">
    <citation type="journal article" date="2025" name="Microbiol. Resour. Announc.">
        <title>Draft genome sequences for Neonectria magnoliae and Neonectria punicea, canker pathogens of Liriodendron tulipifera and Acer saccharum in West Virginia.</title>
        <authorList>
            <person name="Petronek H.M."/>
            <person name="Kasson M.T."/>
            <person name="Metheny A.M."/>
            <person name="Stauder C.M."/>
            <person name="Lovett B."/>
            <person name="Lynch S.C."/>
            <person name="Garnas J.R."/>
            <person name="Kasson L.R."/>
            <person name="Stajich J.E."/>
        </authorList>
    </citation>
    <scope>NUCLEOTIDE SEQUENCE [LARGE SCALE GENOMIC DNA]</scope>
    <source>
        <strain evidence="2 3">NRRL 64653</strain>
    </source>
</reference>
<keyword evidence="3" id="KW-1185">Reference proteome</keyword>
<comment type="caution">
    <text evidence="2">The sequence shown here is derived from an EMBL/GenBank/DDBJ whole genome shotgun (WGS) entry which is preliminary data.</text>
</comment>
<sequence>MTLFTKLDDLISSQDRHYPTSSTLLANLGVPSTSVAVLDDGVISSHCFSSVNDNEDTVFQACSISKPVTCMAIMKLIDQGKLQLESRIVDLLPEDIMEILTNEASANRKTMIENITVKQLLSHTSGLSTGGFPGYSVLNHASIPTAHEILGGKGPTNTMRVRLEGIPGHSFSYSGGGLTVVQLILETITGKDFATLMHDTVLGPLNMTRSSYRPLSPDETNSAKAYYTGYTPCEDEQRVNPEQAAAGLWTTPTDLLKVIRAVQESLENADNTGFIQQATAKCMLTEEDSGMALSWLAPRDPGTMFSHSGSNNPGWRCWVGGFADLVGRGDSGVPRNRGVAVMTNSAVGDDVVWKVTSAVAYLKGWIGIPRMSTYPAMIPFHASGRDLNEQWRDWIGSWSDGRSILAIEAHDKDAPTIRLGDETRMRLLAAAIPNSKYTGKQHMKSFNAIVDGLGLLFRFGVAEDERTLEMWNGGSGKITQLHRVDQFIRD</sequence>
<organism evidence="2 3">
    <name type="scientific">Neonectria punicea</name>
    <dbReference type="NCBI Taxonomy" id="979145"/>
    <lineage>
        <taxon>Eukaryota</taxon>
        <taxon>Fungi</taxon>
        <taxon>Dikarya</taxon>
        <taxon>Ascomycota</taxon>
        <taxon>Pezizomycotina</taxon>
        <taxon>Sordariomycetes</taxon>
        <taxon>Hypocreomycetidae</taxon>
        <taxon>Hypocreales</taxon>
        <taxon>Nectriaceae</taxon>
        <taxon>Neonectria</taxon>
    </lineage>
</organism>
<feature type="domain" description="Beta-lactamase-related" evidence="1">
    <location>
        <begin position="25"/>
        <end position="348"/>
    </location>
</feature>